<keyword evidence="2" id="KW-1185">Reference proteome</keyword>
<dbReference type="AlphaFoldDB" id="A0A183JSN0"/>
<evidence type="ECO:0000313" key="3">
    <source>
        <dbReference type="WBParaSite" id="SCUD_0000572001-mRNA-1"/>
    </source>
</evidence>
<reference evidence="1 2" key="2">
    <citation type="submission" date="2018-11" db="EMBL/GenBank/DDBJ databases">
        <authorList>
            <consortium name="Pathogen Informatics"/>
        </authorList>
    </citation>
    <scope>NUCLEOTIDE SEQUENCE [LARGE SCALE GENOMIC DNA]</scope>
    <source>
        <strain evidence="1">Dakar</strain>
        <strain evidence="2">Dakar, Senegal</strain>
    </source>
</reference>
<evidence type="ECO:0000313" key="1">
    <source>
        <dbReference type="EMBL" id="VDO97857.1"/>
    </source>
</evidence>
<organism evidence="3">
    <name type="scientific">Schistosoma curassoni</name>
    <dbReference type="NCBI Taxonomy" id="6186"/>
    <lineage>
        <taxon>Eukaryota</taxon>
        <taxon>Metazoa</taxon>
        <taxon>Spiralia</taxon>
        <taxon>Lophotrochozoa</taxon>
        <taxon>Platyhelminthes</taxon>
        <taxon>Trematoda</taxon>
        <taxon>Digenea</taxon>
        <taxon>Strigeidida</taxon>
        <taxon>Schistosomatoidea</taxon>
        <taxon>Schistosomatidae</taxon>
        <taxon>Schistosoma</taxon>
    </lineage>
</organism>
<protein>
    <submittedName>
        <fullName evidence="1 3">Uncharacterized protein</fullName>
    </submittedName>
</protein>
<gene>
    <name evidence="1" type="ORF">SCUD_LOCUS5721</name>
</gene>
<proteinExistence type="predicted"/>
<accession>A0A183JSN0</accession>
<sequence length="46" mass="5186">MLIDSFMAFTESISTSYYVTKRCGSCYSRTVSHMLFTTTGSTRLTC</sequence>
<dbReference type="Proteomes" id="UP000279833">
    <property type="component" value="Unassembled WGS sequence"/>
</dbReference>
<dbReference type="WBParaSite" id="SCUD_0000572001-mRNA-1">
    <property type="protein sequence ID" value="SCUD_0000572001-mRNA-1"/>
    <property type="gene ID" value="SCUD_0000572001"/>
</dbReference>
<reference evidence="3" key="1">
    <citation type="submission" date="2016-06" db="UniProtKB">
        <authorList>
            <consortium name="WormBaseParasite"/>
        </authorList>
    </citation>
    <scope>IDENTIFICATION</scope>
</reference>
<evidence type="ECO:0000313" key="2">
    <source>
        <dbReference type="Proteomes" id="UP000279833"/>
    </source>
</evidence>
<dbReference type="EMBL" id="UZAK01010060">
    <property type="protein sequence ID" value="VDO97857.1"/>
    <property type="molecule type" value="Genomic_DNA"/>
</dbReference>
<name>A0A183JSN0_9TREM</name>